<reference evidence="11 12" key="1">
    <citation type="submission" date="2019-02" db="EMBL/GenBank/DDBJ databases">
        <authorList>
            <person name="Manzano-Marin A."/>
            <person name="Manzano-Marin A."/>
        </authorList>
    </citation>
    <scope>NUCLEOTIDE SEQUENCE [LARGE SCALE GENOMIC DNA]</scope>
    <source>
        <strain evidence="11 12">BuCisplendens/pseudotsugae</strain>
    </source>
</reference>
<dbReference type="AlphaFoldDB" id="A0A451CWS7"/>
<proteinExistence type="inferred from homology"/>
<feature type="active site" description="Proton acceptor" evidence="9">
    <location>
        <position position="61"/>
    </location>
</feature>
<name>A0A451CWS7_9GAMM</name>
<evidence type="ECO:0000256" key="7">
    <source>
        <dbReference type="ARBA" id="ARBA00023239"/>
    </source>
</evidence>
<dbReference type="InterPro" id="IPR011060">
    <property type="entry name" value="RibuloseP-bd_barrel"/>
</dbReference>
<comment type="subunit">
    <text evidence="3 9">Tetramer of two alpha and two beta chains.</text>
</comment>
<dbReference type="CDD" id="cd04724">
    <property type="entry name" value="Tryptophan_synthase_alpha"/>
    <property type="match status" value="1"/>
</dbReference>
<organism evidence="11 12">
    <name type="scientific">Buchnera aphidicola</name>
    <name type="common">Cinara cf. splendens/pseudotsugae 3390</name>
    <dbReference type="NCBI Taxonomy" id="2518980"/>
    <lineage>
        <taxon>Bacteria</taxon>
        <taxon>Pseudomonadati</taxon>
        <taxon>Pseudomonadota</taxon>
        <taxon>Gammaproteobacteria</taxon>
        <taxon>Enterobacterales</taxon>
        <taxon>Erwiniaceae</taxon>
        <taxon>Buchnera</taxon>
    </lineage>
</organism>
<dbReference type="InterPro" id="IPR002028">
    <property type="entry name" value="Trp_synthase_suA"/>
</dbReference>
<dbReference type="InterPro" id="IPR018204">
    <property type="entry name" value="Trp_synthase_alpha_AS"/>
</dbReference>
<comment type="function">
    <text evidence="1 9">The alpha subunit is responsible for the aldol cleavage of indoleglycerol phosphate to indole and glyceraldehyde 3-phosphate.</text>
</comment>
<dbReference type="RefSeq" id="WP_154060789.1">
    <property type="nucleotide sequence ID" value="NZ_LR217692.1"/>
</dbReference>
<feature type="active site" description="Proton acceptor" evidence="9">
    <location>
        <position position="50"/>
    </location>
</feature>
<comment type="similarity">
    <text evidence="9 10">Belongs to the TrpA family.</text>
</comment>
<dbReference type="OrthoDB" id="9804578at2"/>
<comment type="pathway">
    <text evidence="2 9">Amino-acid biosynthesis; L-tryptophan biosynthesis; L-tryptophan from chorismate: step 5/5.</text>
</comment>
<dbReference type="PANTHER" id="PTHR43406:SF1">
    <property type="entry name" value="TRYPTOPHAN SYNTHASE ALPHA CHAIN, CHLOROPLASTIC"/>
    <property type="match status" value="1"/>
</dbReference>
<dbReference type="GO" id="GO:0005829">
    <property type="term" value="C:cytosol"/>
    <property type="evidence" value="ECO:0007669"/>
    <property type="project" value="TreeGrafter"/>
</dbReference>
<evidence type="ECO:0000256" key="3">
    <source>
        <dbReference type="ARBA" id="ARBA00011270"/>
    </source>
</evidence>
<dbReference type="SUPFAM" id="SSF51366">
    <property type="entry name" value="Ribulose-phoshate binding barrel"/>
    <property type="match status" value="1"/>
</dbReference>
<evidence type="ECO:0000256" key="1">
    <source>
        <dbReference type="ARBA" id="ARBA00003365"/>
    </source>
</evidence>
<dbReference type="FunFam" id="3.20.20.70:FF:000037">
    <property type="entry name" value="Tryptophan synthase alpha chain"/>
    <property type="match status" value="1"/>
</dbReference>
<keyword evidence="7 9" id="KW-0456">Lyase</keyword>
<evidence type="ECO:0000256" key="10">
    <source>
        <dbReference type="RuleBase" id="RU003662"/>
    </source>
</evidence>
<keyword evidence="4 9" id="KW-0028">Amino-acid biosynthesis</keyword>
<sequence>MKSRYKILFKKLSSKKEYCFIPFVVLGDPSMDVSLELINILIKSGADALELGIPFSDPISDGIIIQKAHDRALKNNVTVKQFFGAIQNIRCKYPTIPIGILTYANLILYHKLKYFYSCCSSYGVDSVLIADVPIEESYLFKKIANMYKVLSVFACPPDANADLVKKIADNSQGYVYLVSRPGVTGIQKIYSNRLLVQTIKKLKKYQSCPIIQGFGINKPMQVKDILKTGIQGIVCGSCIVKIIEDNIYDVENMLIKMKKQVIRFKTETKNIFT</sequence>
<evidence type="ECO:0000256" key="6">
    <source>
        <dbReference type="ARBA" id="ARBA00023141"/>
    </source>
</evidence>
<protein>
    <recommendedName>
        <fullName evidence="9">Tryptophan synthase alpha chain</fullName>
        <ecNumber evidence="9">4.2.1.20</ecNumber>
    </recommendedName>
</protein>
<evidence type="ECO:0000313" key="12">
    <source>
        <dbReference type="Proteomes" id="UP000294466"/>
    </source>
</evidence>
<dbReference type="EC" id="4.2.1.20" evidence="9"/>
<evidence type="ECO:0000256" key="2">
    <source>
        <dbReference type="ARBA" id="ARBA00004733"/>
    </source>
</evidence>
<evidence type="ECO:0000313" key="11">
    <source>
        <dbReference type="EMBL" id="VFP77757.1"/>
    </source>
</evidence>
<dbReference type="PANTHER" id="PTHR43406">
    <property type="entry name" value="TRYPTOPHAN SYNTHASE, ALPHA CHAIN"/>
    <property type="match status" value="1"/>
</dbReference>
<comment type="catalytic activity">
    <reaction evidence="8 9">
        <text>(1S,2R)-1-C-(indol-3-yl)glycerol 3-phosphate + L-serine = D-glyceraldehyde 3-phosphate + L-tryptophan + H2O</text>
        <dbReference type="Rhea" id="RHEA:10532"/>
        <dbReference type="ChEBI" id="CHEBI:15377"/>
        <dbReference type="ChEBI" id="CHEBI:33384"/>
        <dbReference type="ChEBI" id="CHEBI:57912"/>
        <dbReference type="ChEBI" id="CHEBI:58866"/>
        <dbReference type="ChEBI" id="CHEBI:59776"/>
        <dbReference type="EC" id="4.2.1.20"/>
    </reaction>
</comment>
<evidence type="ECO:0000256" key="9">
    <source>
        <dbReference type="HAMAP-Rule" id="MF_00131"/>
    </source>
</evidence>
<dbReference type="InterPro" id="IPR013785">
    <property type="entry name" value="Aldolase_TIM"/>
</dbReference>
<dbReference type="GO" id="GO:0004834">
    <property type="term" value="F:tryptophan synthase activity"/>
    <property type="evidence" value="ECO:0007669"/>
    <property type="project" value="UniProtKB-UniRule"/>
</dbReference>
<dbReference type="Gene3D" id="3.20.20.70">
    <property type="entry name" value="Aldolase class I"/>
    <property type="match status" value="1"/>
</dbReference>
<accession>A0A451CWS7</accession>
<dbReference type="HAMAP" id="MF_00131">
    <property type="entry name" value="Trp_synth_alpha"/>
    <property type="match status" value="1"/>
</dbReference>
<dbReference type="Proteomes" id="UP000294466">
    <property type="component" value="Chromosome"/>
</dbReference>
<evidence type="ECO:0000256" key="4">
    <source>
        <dbReference type="ARBA" id="ARBA00022605"/>
    </source>
</evidence>
<gene>
    <name evidence="9 11" type="primary">trpA</name>
    <name evidence="11" type="ORF">BUCISPPS3390_182</name>
</gene>
<dbReference type="Pfam" id="PF00290">
    <property type="entry name" value="Trp_syntA"/>
    <property type="match status" value="1"/>
</dbReference>
<dbReference type="UniPathway" id="UPA00035">
    <property type="reaction ID" value="UER00044"/>
</dbReference>
<dbReference type="NCBIfam" id="TIGR00262">
    <property type="entry name" value="trpA"/>
    <property type="match status" value="1"/>
</dbReference>
<evidence type="ECO:0000256" key="5">
    <source>
        <dbReference type="ARBA" id="ARBA00022822"/>
    </source>
</evidence>
<evidence type="ECO:0000256" key="8">
    <source>
        <dbReference type="ARBA" id="ARBA00049047"/>
    </source>
</evidence>
<keyword evidence="5 9" id="KW-0822">Tryptophan biosynthesis</keyword>
<dbReference type="PROSITE" id="PS00167">
    <property type="entry name" value="TRP_SYNTHASE_ALPHA"/>
    <property type="match status" value="1"/>
</dbReference>
<keyword evidence="6 9" id="KW-0057">Aromatic amino acid biosynthesis</keyword>
<dbReference type="EMBL" id="LR217692">
    <property type="protein sequence ID" value="VFP77757.1"/>
    <property type="molecule type" value="Genomic_DNA"/>
</dbReference>